<keyword evidence="1" id="KW-0812">Transmembrane</keyword>
<keyword evidence="1" id="KW-0472">Membrane</keyword>
<dbReference type="Gene3D" id="2.40.70.10">
    <property type="entry name" value="Acid Proteases"/>
    <property type="match status" value="1"/>
</dbReference>
<gene>
    <name evidence="2" type="ORF">P691DRAFT_689435</name>
</gene>
<protein>
    <submittedName>
        <fullName evidence="2">Uncharacterized protein</fullName>
    </submittedName>
</protein>
<feature type="transmembrane region" description="Helical" evidence="1">
    <location>
        <begin position="73"/>
        <end position="91"/>
    </location>
</feature>
<dbReference type="Proteomes" id="UP000807342">
    <property type="component" value="Unassembled WGS sequence"/>
</dbReference>
<dbReference type="InterPro" id="IPR021109">
    <property type="entry name" value="Peptidase_aspartic_dom_sf"/>
</dbReference>
<dbReference type="CDD" id="cd00303">
    <property type="entry name" value="retropepsin_like"/>
    <property type="match status" value="1"/>
</dbReference>
<organism evidence="2 3">
    <name type="scientific">Macrolepiota fuliginosa MF-IS2</name>
    <dbReference type="NCBI Taxonomy" id="1400762"/>
    <lineage>
        <taxon>Eukaryota</taxon>
        <taxon>Fungi</taxon>
        <taxon>Dikarya</taxon>
        <taxon>Basidiomycota</taxon>
        <taxon>Agaricomycotina</taxon>
        <taxon>Agaricomycetes</taxon>
        <taxon>Agaricomycetidae</taxon>
        <taxon>Agaricales</taxon>
        <taxon>Agaricineae</taxon>
        <taxon>Agaricaceae</taxon>
        <taxon>Macrolepiota</taxon>
    </lineage>
</organism>
<keyword evidence="1" id="KW-1133">Transmembrane helix</keyword>
<proteinExistence type="predicted"/>
<accession>A0A9P6BUF7</accession>
<dbReference type="EMBL" id="MU153236">
    <property type="protein sequence ID" value="KAF9439866.1"/>
    <property type="molecule type" value="Genomic_DNA"/>
</dbReference>
<sequence>MLWDSGSTTTSIMPMLAQIANVEVSELIDLHTLQLGTIRSRSQVKYGTTMDLRIKGCKYTTYLDVANFDHYDMIIGTLFMHKHSVFFFFFYRRLLPCTLRTAKGCTEAVPAR</sequence>
<reference evidence="2" key="1">
    <citation type="submission" date="2020-11" db="EMBL/GenBank/DDBJ databases">
        <authorList>
            <consortium name="DOE Joint Genome Institute"/>
            <person name="Ahrendt S."/>
            <person name="Riley R."/>
            <person name="Andreopoulos W."/>
            <person name="Labutti K."/>
            <person name="Pangilinan J."/>
            <person name="Ruiz-Duenas F.J."/>
            <person name="Barrasa J.M."/>
            <person name="Sanchez-Garcia M."/>
            <person name="Camarero S."/>
            <person name="Miyauchi S."/>
            <person name="Serrano A."/>
            <person name="Linde D."/>
            <person name="Babiker R."/>
            <person name="Drula E."/>
            <person name="Ayuso-Fernandez I."/>
            <person name="Pacheco R."/>
            <person name="Padilla G."/>
            <person name="Ferreira P."/>
            <person name="Barriuso J."/>
            <person name="Kellner H."/>
            <person name="Castanera R."/>
            <person name="Alfaro M."/>
            <person name="Ramirez L."/>
            <person name="Pisabarro A.G."/>
            <person name="Kuo A."/>
            <person name="Tritt A."/>
            <person name="Lipzen A."/>
            <person name="He G."/>
            <person name="Yan M."/>
            <person name="Ng V."/>
            <person name="Cullen D."/>
            <person name="Martin F."/>
            <person name="Rosso M.-N."/>
            <person name="Henrissat B."/>
            <person name="Hibbett D."/>
            <person name="Martinez A.T."/>
            <person name="Grigoriev I.V."/>
        </authorList>
    </citation>
    <scope>NUCLEOTIDE SEQUENCE</scope>
    <source>
        <strain evidence="2">MF-IS2</strain>
    </source>
</reference>
<dbReference type="OrthoDB" id="3254954at2759"/>
<dbReference type="AlphaFoldDB" id="A0A9P6BUF7"/>
<comment type="caution">
    <text evidence="2">The sequence shown here is derived from an EMBL/GenBank/DDBJ whole genome shotgun (WGS) entry which is preliminary data.</text>
</comment>
<evidence type="ECO:0000313" key="3">
    <source>
        <dbReference type="Proteomes" id="UP000807342"/>
    </source>
</evidence>
<evidence type="ECO:0000313" key="2">
    <source>
        <dbReference type="EMBL" id="KAF9439866.1"/>
    </source>
</evidence>
<name>A0A9P6BUF7_9AGAR</name>
<keyword evidence="3" id="KW-1185">Reference proteome</keyword>
<evidence type="ECO:0000256" key="1">
    <source>
        <dbReference type="SAM" id="Phobius"/>
    </source>
</evidence>